<dbReference type="Gene3D" id="3.40.50.720">
    <property type="entry name" value="NAD(P)-binding Rossmann-like Domain"/>
    <property type="match status" value="1"/>
</dbReference>
<comment type="caution">
    <text evidence="3">The sequence shown here is derived from an EMBL/GenBank/DDBJ whole genome shotgun (WGS) entry which is preliminary data.</text>
</comment>
<dbReference type="PATRIC" id="fig|1217715.3.peg.1173"/>
<dbReference type="Pfam" id="PF00899">
    <property type="entry name" value="ThiF"/>
    <property type="match status" value="1"/>
</dbReference>
<sequence length="582" mass="66444">MMLRSGYKYIESRHLKAYKHLSDLSKSKQFYVKDFETTEGIFKIALIFTYDPYISLPLAYILDKPAHLEDMLLPHVNNGWYLCYVQALEADWNPNNLLALYETVDNQIQFTLNNSVKSIHDGHIDRIELEGEFSAYWKPERYVYVLSSLQDLHDRYSTLTLNKSLDEPKSIESVLYHSKTENDYQKWLVQRSLYEVESQRLHTFIVKVRPNRLSGINWPPKNSAELFNWLSIVDHNAKAHLTNYFVQNPFKNHLVLFDIEKQDTLGIVLELNKQAVQLSTYANTKKTGKKGGRTIQNSKISAVLSGKYAFNKFQRVSFTKADQTTILSRNRSRPDIGDLSSKRIAVIGCGTIGGYASELLIRSGAGVADGTLHLYDFDDYGPHNFGRHTLYSSDFGKNKAIALQDRLIASTHLKTSIHGFGYQFPLIEKHLSFYDIIIDVTGRGPIAKRLAYLLRKLDSPKKPLLIHGFNDGNGRASKVFIDYSEGCINCLWSNPAFYPDGNDFRFKQFSGLNEKKVSCGSTYTPYDAAVSVMTAALIQEAILSTLEPTRTWNYKEHIFEGGRTLRPKFVHAESDCDICNVR</sequence>
<dbReference type="Proteomes" id="UP000013086">
    <property type="component" value="Unassembled WGS sequence"/>
</dbReference>
<dbReference type="CDD" id="cd01483">
    <property type="entry name" value="E1_enzyme_family"/>
    <property type="match status" value="1"/>
</dbReference>
<evidence type="ECO:0000259" key="1">
    <source>
        <dbReference type="Pfam" id="PF00899"/>
    </source>
</evidence>
<name>N8QFU3_9GAMM</name>
<reference evidence="3 4" key="1">
    <citation type="submission" date="2013-02" db="EMBL/GenBank/DDBJ databases">
        <title>The Genome Sequence of Acinetobacter sp. ANC 3994.</title>
        <authorList>
            <consortium name="The Broad Institute Genome Sequencing Platform"/>
            <consortium name="The Broad Institute Genome Sequencing Center for Infectious Disease"/>
            <person name="Cerqueira G."/>
            <person name="Feldgarden M."/>
            <person name="Courvalin P."/>
            <person name="Perichon B."/>
            <person name="Grillot-Courvalin C."/>
            <person name="Clermont D."/>
            <person name="Rocha E."/>
            <person name="Yoon E.-J."/>
            <person name="Nemec A."/>
            <person name="Walker B."/>
            <person name="Young S.K."/>
            <person name="Zeng Q."/>
            <person name="Gargeya S."/>
            <person name="Fitzgerald M."/>
            <person name="Haas B."/>
            <person name="Abouelleil A."/>
            <person name="Alvarado L."/>
            <person name="Arachchi H.M."/>
            <person name="Berlin A.M."/>
            <person name="Chapman S.B."/>
            <person name="Dewar J."/>
            <person name="Goldberg J."/>
            <person name="Griggs A."/>
            <person name="Gujja S."/>
            <person name="Hansen M."/>
            <person name="Howarth C."/>
            <person name="Imamovic A."/>
            <person name="Larimer J."/>
            <person name="McCowan C."/>
            <person name="Murphy C."/>
            <person name="Neiman D."/>
            <person name="Pearson M."/>
            <person name="Priest M."/>
            <person name="Roberts A."/>
            <person name="Saif S."/>
            <person name="Shea T."/>
            <person name="Sisk P."/>
            <person name="Sykes S."/>
            <person name="Wortman J."/>
            <person name="Nusbaum C."/>
            <person name="Birren B."/>
        </authorList>
    </citation>
    <scope>NUCLEOTIDE SEQUENCE [LARGE SCALE GENOMIC DNA]</scope>
    <source>
        <strain evidence="3 4">ANC 3994</strain>
    </source>
</reference>
<dbReference type="PANTHER" id="PTHR43267">
    <property type="entry name" value="TRNA THREONYLCARBAMOYLADENOSINE DEHYDRATASE"/>
    <property type="match status" value="1"/>
</dbReference>
<dbReference type="PANTHER" id="PTHR43267:SF1">
    <property type="entry name" value="TRNA THREONYLCARBAMOYLADENOSINE DEHYDRATASE"/>
    <property type="match status" value="1"/>
</dbReference>
<dbReference type="eggNOG" id="COG0476">
    <property type="taxonomic scope" value="Bacteria"/>
</dbReference>
<dbReference type="AlphaFoldDB" id="N8QFU3"/>
<dbReference type="GO" id="GO:0008641">
    <property type="term" value="F:ubiquitin-like modifier activating enzyme activity"/>
    <property type="evidence" value="ECO:0007669"/>
    <property type="project" value="InterPro"/>
</dbReference>
<feature type="domain" description="Prokaryotic E2 family B" evidence="2">
    <location>
        <begin position="19"/>
        <end position="141"/>
    </location>
</feature>
<dbReference type="HOGENOM" id="CLU_032708_1_0_6"/>
<dbReference type="Pfam" id="PF14461">
    <property type="entry name" value="Prok-E2_B"/>
    <property type="match status" value="1"/>
</dbReference>
<dbReference type="GO" id="GO:0061503">
    <property type="term" value="F:tRNA threonylcarbamoyladenosine dehydratase"/>
    <property type="evidence" value="ECO:0007669"/>
    <property type="project" value="TreeGrafter"/>
</dbReference>
<evidence type="ECO:0000313" key="4">
    <source>
        <dbReference type="Proteomes" id="UP000013086"/>
    </source>
</evidence>
<evidence type="ECO:0000313" key="3">
    <source>
        <dbReference type="EMBL" id="ENU20159.1"/>
    </source>
</evidence>
<dbReference type="InterPro" id="IPR032701">
    <property type="entry name" value="Prok-E2_B_dom"/>
</dbReference>
<dbReference type="InterPro" id="IPR035985">
    <property type="entry name" value="Ubiquitin-activating_enz"/>
</dbReference>
<evidence type="ECO:0000259" key="2">
    <source>
        <dbReference type="Pfam" id="PF14461"/>
    </source>
</evidence>
<dbReference type="SUPFAM" id="SSF69572">
    <property type="entry name" value="Activating enzymes of the ubiquitin-like proteins"/>
    <property type="match status" value="1"/>
</dbReference>
<protein>
    <submittedName>
        <fullName evidence="3">Uncharacterized protein</fullName>
    </submittedName>
</protein>
<dbReference type="InterPro" id="IPR000594">
    <property type="entry name" value="ThiF_NAD_FAD-bd"/>
</dbReference>
<dbReference type="GO" id="GO:0061504">
    <property type="term" value="P:cyclic threonylcarbamoyladenosine biosynthetic process"/>
    <property type="evidence" value="ECO:0007669"/>
    <property type="project" value="TreeGrafter"/>
</dbReference>
<organism evidence="3 4">
    <name type="scientific">Acinetobacter bohemicus ANC 3994</name>
    <dbReference type="NCBI Taxonomy" id="1217715"/>
    <lineage>
        <taxon>Bacteria</taxon>
        <taxon>Pseudomonadati</taxon>
        <taxon>Pseudomonadota</taxon>
        <taxon>Gammaproteobacteria</taxon>
        <taxon>Moraxellales</taxon>
        <taxon>Moraxellaceae</taxon>
        <taxon>Acinetobacter</taxon>
    </lineage>
</organism>
<gene>
    <name evidence="3" type="ORF">F994_01216</name>
</gene>
<dbReference type="InterPro" id="IPR045886">
    <property type="entry name" value="ThiF/MoeB/HesA"/>
</dbReference>
<feature type="domain" description="THIF-type NAD/FAD binding fold" evidence="1">
    <location>
        <begin position="337"/>
        <end position="544"/>
    </location>
</feature>
<proteinExistence type="predicted"/>
<dbReference type="EMBL" id="APOH01000011">
    <property type="protein sequence ID" value="ENU20159.1"/>
    <property type="molecule type" value="Genomic_DNA"/>
</dbReference>
<accession>N8QFU3</accession>